<sequence length="170" mass="19406">MTDRKKLALKPASEQGDVTENLNKKGRGWKISDKRLDELHDRAREMKRFATPAHKALAARFATADLGRHTFKRFAVVGSAIVDFNCHSLGMAIDIFEDDDNETLATRRDKSLEAVGIKVMRIRASDILDDMDKVLERITHGMRARIGDKRDAARAHREANPKQDYYSRRD</sequence>
<keyword evidence="4" id="KW-1185">Reference proteome</keyword>
<dbReference type="PANTHER" id="PTHR38590">
    <property type="entry name" value="BLL0828 PROTEIN"/>
    <property type="match status" value="1"/>
</dbReference>
<dbReference type="InterPro" id="IPR007569">
    <property type="entry name" value="DUF559"/>
</dbReference>
<feature type="region of interest" description="Disordered" evidence="1">
    <location>
        <begin position="1"/>
        <end position="23"/>
    </location>
</feature>
<dbReference type="Pfam" id="PF04480">
    <property type="entry name" value="DUF559"/>
    <property type="match status" value="1"/>
</dbReference>
<evidence type="ECO:0000313" key="3">
    <source>
        <dbReference type="EMBL" id="TRD11316.1"/>
    </source>
</evidence>
<evidence type="ECO:0000313" key="4">
    <source>
        <dbReference type="Proteomes" id="UP000316343"/>
    </source>
</evidence>
<dbReference type="Proteomes" id="UP000316343">
    <property type="component" value="Unassembled WGS sequence"/>
</dbReference>
<dbReference type="RefSeq" id="WP_142787582.1">
    <property type="nucleotide sequence ID" value="NZ_VHJK01000001.1"/>
</dbReference>
<comment type="caution">
    <text evidence="3">The sequence shown here is derived from an EMBL/GenBank/DDBJ whole genome shotgun (WGS) entry which is preliminary data.</text>
</comment>
<dbReference type="OrthoDB" id="9798754at2"/>
<name>A0A547PAZ1_9SPHN</name>
<proteinExistence type="predicted"/>
<dbReference type="AlphaFoldDB" id="A0A547PAZ1"/>
<evidence type="ECO:0000259" key="2">
    <source>
        <dbReference type="Pfam" id="PF04480"/>
    </source>
</evidence>
<dbReference type="PANTHER" id="PTHR38590:SF1">
    <property type="entry name" value="BLL0828 PROTEIN"/>
    <property type="match status" value="1"/>
</dbReference>
<dbReference type="EMBL" id="VHJK01000001">
    <property type="protein sequence ID" value="TRD11316.1"/>
    <property type="molecule type" value="Genomic_DNA"/>
</dbReference>
<protein>
    <submittedName>
        <fullName evidence="3">DUF559 domain-containing protein</fullName>
    </submittedName>
</protein>
<dbReference type="InterPro" id="IPR047216">
    <property type="entry name" value="Endonuclease_DUF559_bact"/>
</dbReference>
<reference evidence="3 4" key="1">
    <citation type="submission" date="2019-06" db="EMBL/GenBank/DDBJ databases">
        <title>Erythrobacter insulae sp. nov., isolated from a tidal flat.</title>
        <authorList>
            <person name="Yoon J.-H."/>
        </authorList>
    </citation>
    <scope>NUCLEOTIDE SEQUENCE [LARGE SCALE GENOMIC DNA]</scope>
    <source>
        <strain evidence="3 4">JBTF-M21</strain>
    </source>
</reference>
<feature type="region of interest" description="Disordered" evidence="1">
    <location>
        <begin position="149"/>
        <end position="170"/>
    </location>
</feature>
<organism evidence="3 4">
    <name type="scientific">Erythrobacter insulae</name>
    <dbReference type="NCBI Taxonomy" id="2584124"/>
    <lineage>
        <taxon>Bacteria</taxon>
        <taxon>Pseudomonadati</taxon>
        <taxon>Pseudomonadota</taxon>
        <taxon>Alphaproteobacteria</taxon>
        <taxon>Sphingomonadales</taxon>
        <taxon>Erythrobacteraceae</taxon>
        <taxon>Erythrobacter/Porphyrobacter group</taxon>
        <taxon>Erythrobacter</taxon>
    </lineage>
</organism>
<feature type="domain" description="DUF559" evidence="2">
    <location>
        <begin position="39"/>
        <end position="140"/>
    </location>
</feature>
<accession>A0A547PAZ1</accession>
<gene>
    <name evidence="3" type="ORF">FGU71_05275</name>
</gene>
<dbReference type="Gene3D" id="3.40.960.10">
    <property type="entry name" value="VSR Endonuclease"/>
    <property type="match status" value="1"/>
</dbReference>
<evidence type="ECO:0000256" key="1">
    <source>
        <dbReference type="SAM" id="MobiDB-lite"/>
    </source>
</evidence>